<dbReference type="NCBIfam" id="TIGR02551">
    <property type="entry name" value="SpaO_YscQ"/>
    <property type="match status" value="1"/>
</dbReference>
<dbReference type="GO" id="GO:0050918">
    <property type="term" value="P:positive chemotaxis"/>
    <property type="evidence" value="ECO:0007669"/>
    <property type="project" value="TreeGrafter"/>
</dbReference>
<reference evidence="3 4" key="1">
    <citation type="submission" date="2020-02" db="EMBL/GenBank/DDBJ databases">
        <title>Paraburkholderia simonii sp. nov. and Paraburkholderia youngii sp. nov. Brazilian and Mexican Mimosa-associated rhizobia.</title>
        <authorList>
            <person name="Mavima L."/>
            <person name="Beukes C.W."/>
            <person name="Chan W.Y."/>
            <person name="Palmer M."/>
            <person name="De Meyer S.E."/>
            <person name="James E.K."/>
            <person name="Venter S.N."/>
            <person name="Steenkamp E.T."/>
        </authorList>
    </citation>
    <scope>NUCLEOTIDE SEQUENCE [LARGE SCALE GENOMIC DNA]</scope>
    <source>
        <strain evidence="3 4">JPY169</strain>
    </source>
</reference>
<dbReference type="PANTHER" id="PTHR30034">
    <property type="entry name" value="FLAGELLAR MOTOR SWITCH PROTEIN FLIM"/>
    <property type="match status" value="1"/>
</dbReference>
<name>A0A7Y6N508_9BURK</name>
<dbReference type="AlphaFoldDB" id="A0A7Y6N508"/>
<dbReference type="GO" id="GO:0030254">
    <property type="term" value="P:protein secretion by the type III secretion system"/>
    <property type="evidence" value="ECO:0007669"/>
    <property type="project" value="InterPro"/>
</dbReference>
<evidence type="ECO:0000256" key="1">
    <source>
        <dbReference type="ARBA" id="ARBA00009226"/>
    </source>
</evidence>
<organism evidence="3 4">
    <name type="scientific">Paraburkholderia youngii</name>
    <dbReference type="NCBI Taxonomy" id="2782701"/>
    <lineage>
        <taxon>Bacteria</taxon>
        <taxon>Pseudomonadati</taxon>
        <taxon>Pseudomonadota</taxon>
        <taxon>Betaproteobacteria</taxon>
        <taxon>Burkholderiales</taxon>
        <taxon>Burkholderiaceae</taxon>
        <taxon>Paraburkholderia</taxon>
    </lineage>
</organism>
<protein>
    <submittedName>
        <fullName evidence="3">Type III secretion system cytoplasmic ring protein SctQ</fullName>
    </submittedName>
</protein>
<proteinExistence type="inferred from homology"/>
<comment type="similarity">
    <text evidence="1">Belongs to the FliN/MopA/SpaO family.</text>
</comment>
<dbReference type="GO" id="GO:0071978">
    <property type="term" value="P:bacterial-type flagellum-dependent swarming motility"/>
    <property type="evidence" value="ECO:0007669"/>
    <property type="project" value="TreeGrafter"/>
</dbReference>
<evidence type="ECO:0000313" key="4">
    <source>
        <dbReference type="Proteomes" id="UP000594380"/>
    </source>
</evidence>
<sequence length="449" mass="46806">MPELDDDSRPRPVVHAALVHRRGAGATDLAAGAVNAAGPAMPVAALRLTPVSHELLPFLQSLCDLRLADCAAQGGAQLIAIEVLAAGEQASAGSRARDPALLRLAFSVADNPAARAEALLEVDLEQYPSLRIALGGSMSAPAAAAPDAAASRTRDALTLAVAGLLVEPLLTRMMVLGFVDARLVDISRGSLASRDAGPVVQLAYALADPVRGATSRAPERYEHLLSLPRAALMVFDACVARISPVTFFYDLLLPGSIVLGVKALPVATLQELSPGDVLLRALFPGFDAQILASHETAPDPAGHGAPAPRAVAVWGTPGLKRLCAAVQFDGPTPILAKEPYMSDKLDSAFVDAAATVNQADDLIRVGELELPVQFEIDTVAMPLAQLSTLGPGYVVEFPVPFADARLRLVVHGRTIGYGELVTVGEHLGVRIIRMAHCAAGRPRSADGPV</sequence>
<dbReference type="InterPro" id="IPR001543">
    <property type="entry name" value="FliN-like_C"/>
</dbReference>
<dbReference type="EMBL" id="JAALDK010000004">
    <property type="protein sequence ID" value="NUY06050.1"/>
    <property type="molecule type" value="Genomic_DNA"/>
</dbReference>
<dbReference type="GeneID" id="301106992"/>
<dbReference type="Gene3D" id="2.30.330.10">
    <property type="entry name" value="SpoA-like"/>
    <property type="match status" value="1"/>
</dbReference>
<comment type="caution">
    <text evidence="3">The sequence shown here is derived from an EMBL/GenBank/DDBJ whole genome shotgun (WGS) entry which is preliminary data.</text>
</comment>
<dbReference type="InterPro" id="IPR013385">
    <property type="entry name" value="T3SS_SpaO/YscQ/SpaO"/>
</dbReference>
<dbReference type="Pfam" id="PF01052">
    <property type="entry name" value="FliMN_C"/>
    <property type="match status" value="1"/>
</dbReference>
<accession>A0A7Y6N508</accession>
<dbReference type="SUPFAM" id="SSF101801">
    <property type="entry name" value="Surface presentation of antigens (SPOA)"/>
    <property type="match status" value="1"/>
</dbReference>
<gene>
    <name evidence="3" type="primary">sctQ</name>
    <name evidence="3" type="ORF">G5S42_42615</name>
</gene>
<dbReference type="PANTHER" id="PTHR30034:SF6">
    <property type="entry name" value="YOP PROTEINS TRANSLOCATION PROTEIN Q"/>
    <property type="match status" value="1"/>
</dbReference>
<dbReference type="Proteomes" id="UP000594380">
    <property type="component" value="Unassembled WGS sequence"/>
</dbReference>
<evidence type="ECO:0000259" key="2">
    <source>
        <dbReference type="Pfam" id="PF01052"/>
    </source>
</evidence>
<feature type="domain" description="Flagellar motor switch protein FliN-like C-terminal" evidence="2">
    <location>
        <begin position="365"/>
        <end position="434"/>
    </location>
</feature>
<evidence type="ECO:0000313" key="3">
    <source>
        <dbReference type="EMBL" id="NUY06050.1"/>
    </source>
</evidence>
<dbReference type="InterPro" id="IPR036429">
    <property type="entry name" value="SpoA-like_sf"/>
</dbReference>
<dbReference type="RefSeq" id="WP_176112546.1">
    <property type="nucleotide sequence ID" value="NZ_JAALDK010000004.1"/>
</dbReference>